<dbReference type="GeneID" id="5233669"/>
<dbReference type="GO" id="GO:0006368">
    <property type="term" value="P:transcription elongation by RNA polymerase II"/>
    <property type="evidence" value="ECO:0007669"/>
    <property type="project" value="InterPro"/>
</dbReference>
<dbReference type="EMBL" id="CH981525">
    <property type="protein sequence ID" value="EDK43524.1"/>
    <property type="molecule type" value="Genomic_DNA"/>
</dbReference>
<keyword evidence="3" id="KW-1185">Reference proteome</keyword>
<reference evidence="2 3" key="1">
    <citation type="journal article" date="2009" name="Nature">
        <title>Evolution of pathogenicity and sexual reproduction in eight Candida genomes.</title>
        <authorList>
            <person name="Butler G."/>
            <person name="Rasmussen M.D."/>
            <person name="Lin M.F."/>
            <person name="Santos M.A."/>
            <person name="Sakthikumar S."/>
            <person name="Munro C.A."/>
            <person name="Rheinbay E."/>
            <person name="Grabherr M."/>
            <person name="Forche A."/>
            <person name="Reedy J.L."/>
            <person name="Agrafioti I."/>
            <person name="Arnaud M.B."/>
            <person name="Bates S."/>
            <person name="Brown A.J."/>
            <person name="Brunke S."/>
            <person name="Costanzo M.C."/>
            <person name="Fitzpatrick D.A."/>
            <person name="de Groot P.W."/>
            <person name="Harris D."/>
            <person name="Hoyer L.L."/>
            <person name="Hube B."/>
            <person name="Klis F.M."/>
            <person name="Kodira C."/>
            <person name="Lennard N."/>
            <person name="Logue M.E."/>
            <person name="Martin R."/>
            <person name="Neiman A.M."/>
            <person name="Nikolaou E."/>
            <person name="Quail M.A."/>
            <person name="Quinn J."/>
            <person name="Santos M.C."/>
            <person name="Schmitzberger F.F."/>
            <person name="Sherlock G."/>
            <person name="Shah P."/>
            <person name="Silverstein K.A."/>
            <person name="Skrzypek M.S."/>
            <person name="Soll D."/>
            <person name="Staggs R."/>
            <person name="Stansfield I."/>
            <person name="Stumpf M.P."/>
            <person name="Sudbery P.E."/>
            <person name="Srikantha T."/>
            <person name="Zeng Q."/>
            <person name="Berman J."/>
            <person name="Berriman M."/>
            <person name="Heitman J."/>
            <person name="Gow N.A."/>
            <person name="Lorenz M.C."/>
            <person name="Birren B.W."/>
            <person name="Kellis M."/>
            <person name="Cuomo C.A."/>
        </authorList>
    </citation>
    <scope>NUCLEOTIDE SEQUENCE [LARGE SCALE GENOMIC DNA]</scope>
    <source>
        <strain evidence="3">ATCC 11503 / BCRC 21390 / CBS 2605 / JCM 1781 / NBRC 1676 / NRRL YB-4239</strain>
    </source>
</reference>
<dbReference type="InterPro" id="IPR010684">
    <property type="entry name" value="RNA_pol_II_trans_fac_SIII_A"/>
</dbReference>
<gene>
    <name evidence="2" type="ORF">LELG_01702</name>
</gene>
<evidence type="ECO:0008006" key="4">
    <source>
        <dbReference type="Google" id="ProtNLM"/>
    </source>
</evidence>
<dbReference type="InParanoid" id="A5DWG6"/>
<feature type="compositionally biased region" description="Basic and acidic residues" evidence="1">
    <location>
        <begin position="311"/>
        <end position="330"/>
    </location>
</feature>
<dbReference type="VEuPathDB" id="FungiDB:LELG_01702"/>
<sequence>MEYTRENRHRSGVPTLLHLSQQCIKRHVFQLLDVGTTPYHLLEPVLAMMSAKQLDQLESSSTQLLPYSDKLWRSLIIKDFPDRPPDIGPLEDVGETMPYKSLYNKYVKERDEFRKNSRKRLQHMQESLRKEKQKNQVVAVSELLRDPSRKIRNYSGTGGGYRQLTTQPWNKNSILGKATRDVQSRQIYFGKQPQKRYDPYDAFNFKSELPLRVPRKPILRRTVLASSKYSQPQLQSQLQLQSQPQLQTHDISRIKPQVEERSISPNPPPSAEELEQIAKRRRQQQQQQPPSIFLHKRKPPISSPRRVQKPRPVEKSIRVSTKELGKEPPSKIKQIKSSIFS</sequence>
<feature type="region of interest" description="Disordered" evidence="1">
    <location>
        <begin position="258"/>
        <end position="341"/>
    </location>
</feature>
<dbReference type="AlphaFoldDB" id="A5DWG6"/>
<dbReference type="Proteomes" id="UP000001996">
    <property type="component" value="Unassembled WGS sequence"/>
</dbReference>
<feature type="compositionally biased region" description="Low complexity" evidence="1">
    <location>
        <begin position="331"/>
        <end position="341"/>
    </location>
</feature>
<dbReference type="OrthoDB" id="21513at2759"/>
<dbReference type="eggNOG" id="ENOG502S9JG">
    <property type="taxonomic scope" value="Eukaryota"/>
</dbReference>
<evidence type="ECO:0000313" key="2">
    <source>
        <dbReference type="EMBL" id="EDK43524.1"/>
    </source>
</evidence>
<evidence type="ECO:0000313" key="3">
    <source>
        <dbReference type="Proteomes" id="UP000001996"/>
    </source>
</evidence>
<name>A5DWG6_LODEL</name>
<dbReference type="FunCoup" id="A5DWG6">
    <property type="interactions" value="84"/>
</dbReference>
<dbReference type="KEGG" id="lel:PVL30_001675"/>
<organism evidence="2 3">
    <name type="scientific">Lodderomyces elongisporus (strain ATCC 11503 / CBS 2605 / JCM 1781 / NBRC 1676 / NRRL YB-4239)</name>
    <name type="common">Yeast</name>
    <name type="synonym">Saccharomyces elongisporus</name>
    <dbReference type="NCBI Taxonomy" id="379508"/>
    <lineage>
        <taxon>Eukaryota</taxon>
        <taxon>Fungi</taxon>
        <taxon>Dikarya</taxon>
        <taxon>Ascomycota</taxon>
        <taxon>Saccharomycotina</taxon>
        <taxon>Pichiomycetes</taxon>
        <taxon>Debaryomycetaceae</taxon>
        <taxon>Candida/Lodderomyces clade</taxon>
        <taxon>Lodderomyces</taxon>
    </lineage>
</organism>
<proteinExistence type="predicted"/>
<dbReference type="PANTHER" id="PTHR15141">
    <property type="entry name" value="TRANSCRIPTION ELONGATION FACTOR B POLYPEPTIDE 3"/>
    <property type="match status" value="1"/>
</dbReference>
<accession>A5DWG6</accession>
<dbReference type="HOGENOM" id="CLU_857884_0_0_1"/>
<protein>
    <recommendedName>
        <fullName evidence="4">Elongin-A</fullName>
    </recommendedName>
</protein>
<dbReference type="GO" id="GO:0070449">
    <property type="term" value="C:elongin complex"/>
    <property type="evidence" value="ECO:0007669"/>
    <property type="project" value="InterPro"/>
</dbReference>
<dbReference type="PANTHER" id="PTHR15141:SF76">
    <property type="entry name" value="TRANSCRIPTION ELONGATION FACTOR B POLYPEPTIDE 3"/>
    <property type="match status" value="1"/>
</dbReference>
<dbReference type="Pfam" id="PF06881">
    <property type="entry name" value="Elongin_A"/>
    <property type="match status" value="1"/>
</dbReference>
<dbReference type="STRING" id="379508.A5DWG6"/>
<dbReference type="InterPro" id="IPR051870">
    <property type="entry name" value="Elongin-A_domain"/>
</dbReference>
<evidence type="ECO:0000256" key="1">
    <source>
        <dbReference type="SAM" id="MobiDB-lite"/>
    </source>
</evidence>
<dbReference type="Gene3D" id="6.10.250.3180">
    <property type="match status" value="1"/>
</dbReference>